<evidence type="ECO:0000313" key="1">
    <source>
        <dbReference type="EMBL" id="GIY58919.1"/>
    </source>
</evidence>
<dbReference type="EMBL" id="BPLR01013125">
    <property type="protein sequence ID" value="GIY58919.1"/>
    <property type="molecule type" value="Genomic_DNA"/>
</dbReference>
<sequence length="177" mass="19701">MQEQMAESQANSLWSQKGGPSLGVAMTTRCTYPLQLLTHCVAIVTKIFYTIEEFCTTMFLHFEPAHASETKGRTDGAHISFNPTTVSISCYEQPLMQADLTRVDSEGPYSCFMANYPREFLISLRALTYMWLNGISKQCWMIQPAALSIQEGGEEAIDPHQVVYTAAFCHAGKTAGR</sequence>
<protein>
    <submittedName>
        <fullName evidence="1">Uncharacterized protein</fullName>
    </submittedName>
</protein>
<keyword evidence="2" id="KW-1185">Reference proteome</keyword>
<reference evidence="1 2" key="1">
    <citation type="submission" date="2021-06" db="EMBL/GenBank/DDBJ databases">
        <title>Caerostris extrusa draft genome.</title>
        <authorList>
            <person name="Kono N."/>
            <person name="Arakawa K."/>
        </authorList>
    </citation>
    <scope>NUCLEOTIDE SEQUENCE [LARGE SCALE GENOMIC DNA]</scope>
</reference>
<comment type="caution">
    <text evidence="1">The sequence shown here is derived from an EMBL/GenBank/DDBJ whole genome shotgun (WGS) entry which is preliminary data.</text>
</comment>
<dbReference type="AlphaFoldDB" id="A0AAV4UMG6"/>
<name>A0AAV4UMG6_CAEEX</name>
<evidence type="ECO:0000313" key="2">
    <source>
        <dbReference type="Proteomes" id="UP001054945"/>
    </source>
</evidence>
<proteinExistence type="predicted"/>
<gene>
    <name evidence="1" type="ORF">CEXT_410341</name>
</gene>
<accession>A0AAV4UMG6</accession>
<dbReference type="Proteomes" id="UP001054945">
    <property type="component" value="Unassembled WGS sequence"/>
</dbReference>
<organism evidence="1 2">
    <name type="scientific">Caerostris extrusa</name>
    <name type="common">Bark spider</name>
    <name type="synonym">Caerostris bankana</name>
    <dbReference type="NCBI Taxonomy" id="172846"/>
    <lineage>
        <taxon>Eukaryota</taxon>
        <taxon>Metazoa</taxon>
        <taxon>Ecdysozoa</taxon>
        <taxon>Arthropoda</taxon>
        <taxon>Chelicerata</taxon>
        <taxon>Arachnida</taxon>
        <taxon>Araneae</taxon>
        <taxon>Araneomorphae</taxon>
        <taxon>Entelegynae</taxon>
        <taxon>Araneoidea</taxon>
        <taxon>Araneidae</taxon>
        <taxon>Caerostris</taxon>
    </lineage>
</organism>